<evidence type="ECO:0000313" key="2">
    <source>
        <dbReference type="EMBL" id="GAX58695.1"/>
    </source>
</evidence>
<keyword evidence="3" id="KW-1185">Reference proteome</keyword>
<comment type="caution">
    <text evidence="2">The sequence shown here is derived from an EMBL/GenBank/DDBJ whole genome shotgun (WGS) entry which is preliminary data.</text>
</comment>
<dbReference type="AlphaFoldDB" id="A0A286PGL6"/>
<organism evidence="2 3">
    <name type="scientific">Streptomyces olivochromogenes</name>
    <dbReference type="NCBI Taxonomy" id="1963"/>
    <lineage>
        <taxon>Bacteria</taxon>
        <taxon>Bacillati</taxon>
        <taxon>Actinomycetota</taxon>
        <taxon>Actinomycetes</taxon>
        <taxon>Kitasatosporales</taxon>
        <taxon>Streptomycetaceae</taxon>
        <taxon>Streptomyces</taxon>
    </lineage>
</organism>
<feature type="compositionally biased region" description="Low complexity" evidence="1">
    <location>
        <begin position="39"/>
        <end position="51"/>
    </location>
</feature>
<accession>A0A286PGL6</accession>
<evidence type="ECO:0000256" key="1">
    <source>
        <dbReference type="SAM" id="MobiDB-lite"/>
    </source>
</evidence>
<dbReference type="Proteomes" id="UP000217446">
    <property type="component" value="Unassembled WGS sequence"/>
</dbReference>
<feature type="region of interest" description="Disordered" evidence="1">
    <location>
        <begin position="166"/>
        <end position="243"/>
    </location>
</feature>
<proteinExistence type="predicted"/>
<evidence type="ECO:0000313" key="3">
    <source>
        <dbReference type="Proteomes" id="UP000217446"/>
    </source>
</evidence>
<sequence length="243" mass="26177">MQAGDEGAVSPASYVLGRPRGTDGLRAGDPGPVPAARITSPRPTADAPPTRTHVRVRPRPERVVPPPASEPGALRPPAACRLPPAACRLPPAACRLPPAGAHAPARGAVAARCNERSRTPPFSLCRRCHARLRQRGEQYRAEEGCPSPDRPTRAALRTVRRPGGLDVLGLRSHAPQPAPVPRAAGRRTEHRRRLHRRHQPIAAPTSQPGPGVMVRDRNQPQPEHPVPSHAATVRSEGRRREPL</sequence>
<name>A0A286PGL6_STROL</name>
<feature type="region of interest" description="Disordered" evidence="1">
    <location>
        <begin position="1"/>
        <end position="76"/>
    </location>
</feature>
<feature type="compositionally biased region" description="Basic residues" evidence="1">
    <location>
        <begin position="184"/>
        <end position="199"/>
    </location>
</feature>
<reference evidence="3" key="1">
    <citation type="submission" date="2017-05" db="EMBL/GenBank/DDBJ databases">
        <title>Streptomyces olivochromogenes NBRC 3561 whole genome shotgun sequence.</title>
        <authorList>
            <person name="Dohra H."/>
            <person name="Kodani S."/>
        </authorList>
    </citation>
    <scope>NUCLEOTIDE SEQUENCE [LARGE SCALE GENOMIC DNA]</scope>
    <source>
        <strain evidence="3">NBRC 3561</strain>
    </source>
</reference>
<gene>
    <name evidence="2" type="ORF">SO3561_10270</name>
</gene>
<protein>
    <submittedName>
        <fullName evidence="2">Uncharacterized protein</fullName>
    </submittedName>
</protein>
<dbReference type="EMBL" id="BDQI01000061">
    <property type="protein sequence ID" value="GAX58695.1"/>
    <property type="molecule type" value="Genomic_DNA"/>
</dbReference>